<proteinExistence type="predicted"/>
<gene>
    <name evidence="8" type="ORF">BDV95DRAFT_593599</name>
</gene>
<dbReference type="PANTHER" id="PTHR48182:SF2">
    <property type="entry name" value="PROTEIN SERAC1"/>
    <property type="match status" value="1"/>
</dbReference>
<keyword evidence="9" id="KW-1185">Reference proteome</keyword>
<dbReference type="AlphaFoldDB" id="A0A7C8MH96"/>
<protein>
    <submittedName>
        <fullName evidence="8">P-loop containing nucleoside triphosphate hydrolase protein</fullName>
    </submittedName>
</protein>
<evidence type="ECO:0000256" key="3">
    <source>
        <dbReference type="ARBA" id="ARBA00004370"/>
    </source>
</evidence>
<dbReference type="GO" id="GO:0005783">
    <property type="term" value="C:endoplasmic reticulum"/>
    <property type="evidence" value="ECO:0007669"/>
    <property type="project" value="UniProtKB-SubCell"/>
</dbReference>
<dbReference type="PANTHER" id="PTHR48182">
    <property type="entry name" value="PROTEIN SERAC1"/>
    <property type="match status" value="1"/>
</dbReference>
<name>A0A7C8MH96_9PLEO</name>
<dbReference type="InterPro" id="IPR027417">
    <property type="entry name" value="P-loop_NTPase"/>
</dbReference>
<evidence type="ECO:0000256" key="2">
    <source>
        <dbReference type="ARBA" id="ARBA00004240"/>
    </source>
</evidence>
<organism evidence="8 9">
    <name type="scientific">Massariosphaeria phaeospora</name>
    <dbReference type="NCBI Taxonomy" id="100035"/>
    <lineage>
        <taxon>Eukaryota</taxon>
        <taxon>Fungi</taxon>
        <taxon>Dikarya</taxon>
        <taxon>Ascomycota</taxon>
        <taxon>Pezizomycotina</taxon>
        <taxon>Dothideomycetes</taxon>
        <taxon>Pleosporomycetidae</taxon>
        <taxon>Pleosporales</taxon>
        <taxon>Pleosporales incertae sedis</taxon>
        <taxon>Massariosphaeria</taxon>
    </lineage>
</organism>
<dbReference type="Proteomes" id="UP000481861">
    <property type="component" value="Unassembled WGS sequence"/>
</dbReference>
<evidence type="ECO:0000313" key="9">
    <source>
        <dbReference type="Proteomes" id="UP000481861"/>
    </source>
</evidence>
<dbReference type="SUPFAM" id="SSF53474">
    <property type="entry name" value="alpha/beta-Hydrolases"/>
    <property type="match status" value="1"/>
</dbReference>
<keyword evidence="8" id="KW-0378">Hydrolase</keyword>
<evidence type="ECO:0000256" key="4">
    <source>
        <dbReference type="ARBA" id="ARBA00022824"/>
    </source>
</evidence>
<dbReference type="GO" id="GO:0005739">
    <property type="term" value="C:mitochondrion"/>
    <property type="evidence" value="ECO:0007669"/>
    <property type="project" value="UniProtKB-SubCell"/>
</dbReference>
<evidence type="ECO:0000256" key="5">
    <source>
        <dbReference type="ARBA" id="ARBA00023128"/>
    </source>
</evidence>
<feature type="compositionally biased region" description="Low complexity" evidence="7">
    <location>
        <begin position="72"/>
        <end position="86"/>
    </location>
</feature>
<dbReference type="OrthoDB" id="5086500at2759"/>
<sequence length="541" mass="60188">MANVARIDFTKLDAEERNDADFRLNIVFVHGLRGHPRETWEASASINNGSGDTTKRNSRLKTLFKGRKTEQAKAPSSSPASSSRQPSKVFWPEEYLASDIPEAQVWTYGYNADVIGGGFQANNQNSISQHGQDLSARLEREVGNKKPIAFVVHSLGGIILKDAIRRSETIREQTKLIIFPGTPHRGSREVLDNIHEEFKVIVSKGTMKIYSFQEALGIAGMKGLHDKVVEDLSSKLDLTREQETVESIDANHMQMARYSSKDDPGYRAISGILKRFVKQELANHALFTVPFAKGEENYRFIGREDIIAKIDDQSVASQTHTRVALVGLGGVGKSQIAIEYAYRRRAAALHTFVVWIHASNRITFQNGYRDLADKLHLPGREDSKTDVLQLVYDWLSDSRHGQWLMILDNVDEDGVFRGGNQVSTSPALTFDAAHYGKSLESFLPYTANGTILITSRNNAAASNVIAGHGSIVHVGPMEEEDALKLLRTNVLVDESNLTDAKALAHALERIPLAITHAAAYIKKRMPTVSTYLELFRKSETY</sequence>
<evidence type="ECO:0000256" key="7">
    <source>
        <dbReference type="SAM" id="MobiDB-lite"/>
    </source>
</evidence>
<dbReference type="SUPFAM" id="SSF52540">
    <property type="entry name" value="P-loop containing nucleoside triphosphate hydrolases"/>
    <property type="match status" value="1"/>
</dbReference>
<dbReference type="GO" id="GO:0016020">
    <property type="term" value="C:membrane"/>
    <property type="evidence" value="ECO:0007669"/>
    <property type="project" value="UniProtKB-SubCell"/>
</dbReference>
<dbReference type="EMBL" id="JAADJZ010000008">
    <property type="protein sequence ID" value="KAF2873242.1"/>
    <property type="molecule type" value="Genomic_DNA"/>
</dbReference>
<dbReference type="Gene3D" id="3.40.50.1820">
    <property type="entry name" value="alpha/beta hydrolase"/>
    <property type="match status" value="1"/>
</dbReference>
<comment type="caution">
    <text evidence="8">The sequence shown here is derived from an EMBL/GenBank/DDBJ whole genome shotgun (WGS) entry which is preliminary data.</text>
</comment>
<dbReference type="InterPro" id="IPR052374">
    <property type="entry name" value="SERAC1"/>
</dbReference>
<accession>A0A7C8MH96</accession>
<keyword evidence="4" id="KW-0256">Endoplasmic reticulum</keyword>
<feature type="region of interest" description="Disordered" evidence="7">
    <location>
        <begin position="65"/>
        <end position="86"/>
    </location>
</feature>
<keyword evidence="6" id="KW-0472">Membrane</keyword>
<dbReference type="GO" id="GO:0016787">
    <property type="term" value="F:hydrolase activity"/>
    <property type="evidence" value="ECO:0007669"/>
    <property type="project" value="UniProtKB-KW"/>
</dbReference>
<comment type="subcellular location">
    <subcellularLocation>
        <location evidence="2">Endoplasmic reticulum</location>
    </subcellularLocation>
    <subcellularLocation>
        <location evidence="3">Membrane</location>
    </subcellularLocation>
    <subcellularLocation>
        <location evidence="1">Mitochondrion</location>
    </subcellularLocation>
</comment>
<dbReference type="InterPro" id="IPR029058">
    <property type="entry name" value="AB_hydrolase_fold"/>
</dbReference>
<dbReference type="Gene3D" id="3.40.50.300">
    <property type="entry name" value="P-loop containing nucleotide triphosphate hydrolases"/>
    <property type="match status" value="1"/>
</dbReference>
<evidence type="ECO:0000313" key="8">
    <source>
        <dbReference type="EMBL" id="KAF2873242.1"/>
    </source>
</evidence>
<evidence type="ECO:0000256" key="1">
    <source>
        <dbReference type="ARBA" id="ARBA00004173"/>
    </source>
</evidence>
<reference evidence="8 9" key="1">
    <citation type="submission" date="2020-01" db="EMBL/GenBank/DDBJ databases">
        <authorList>
            <consortium name="DOE Joint Genome Institute"/>
            <person name="Haridas S."/>
            <person name="Albert R."/>
            <person name="Binder M."/>
            <person name="Bloem J."/>
            <person name="Labutti K."/>
            <person name="Salamov A."/>
            <person name="Andreopoulos B."/>
            <person name="Baker S.E."/>
            <person name="Barry K."/>
            <person name="Bills G."/>
            <person name="Bluhm B.H."/>
            <person name="Cannon C."/>
            <person name="Castanera R."/>
            <person name="Culley D.E."/>
            <person name="Daum C."/>
            <person name="Ezra D."/>
            <person name="Gonzalez J.B."/>
            <person name="Henrissat B."/>
            <person name="Kuo A."/>
            <person name="Liang C."/>
            <person name="Lipzen A."/>
            <person name="Lutzoni F."/>
            <person name="Magnuson J."/>
            <person name="Mondo S."/>
            <person name="Nolan M."/>
            <person name="Ohm R."/>
            <person name="Pangilinan J."/>
            <person name="Park H.-J.H."/>
            <person name="Ramirez L."/>
            <person name="Alfaro M."/>
            <person name="Sun H."/>
            <person name="Tritt A."/>
            <person name="Yoshinaga Y."/>
            <person name="Zwiers L.-H.L."/>
            <person name="Turgeon B.G."/>
            <person name="Goodwin S.B."/>
            <person name="Spatafora J.W."/>
            <person name="Crous P.W."/>
            <person name="Grigoriev I.V."/>
        </authorList>
    </citation>
    <scope>NUCLEOTIDE SEQUENCE [LARGE SCALE GENOMIC DNA]</scope>
    <source>
        <strain evidence="8 9">CBS 611.86</strain>
    </source>
</reference>
<keyword evidence="5" id="KW-0496">Mitochondrion</keyword>
<evidence type="ECO:0000256" key="6">
    <source>
        <dbReference type="ARBA" id="ARBA00023136"/>
    </source>
</evidence>